<comment type="subcellular location">
    <subcellularLocation>
        <location evidence="1">Nucleus</location>
    </subcellularLocation>
</comment>
<accession>A0A9Q0QHF1</accession>
<dbReference type="CDD" id="cd10017">
    <property type="entry name" value="B3_DNA"/>
    <property type="match status" value="1"/>
</dbReference>
<dbReference type="GO" id="GO:0003677">
    <property type="term" value="F:DNA binding"/>
    <property type="evidence" value="ECO:0007669"/>
    <property type="project" value="UniProtKB-KW"/>
</dbReference>
<comment type="caution">
    <text evidence="6">The sequence shown here is derived from an EMBL/GenBank/DDBJ whole genome shotgun (WGS) entry which is preliminary data.</text>
</comment>
<dbReference type="InterPro" id="IPR015300">
    <property type="entry name" value="DNA-bd_pseudobarrel_sf"/>
</dbReference>
<evidence type="ECO:0000256" key="3">
    <source>
        <dbReference type="ARBA" id="ARBA00023125"/>
    </source>
</evidence>
<evidence type="ECO:0008006" key="8">
    <source>
        <dbReference type="Google" id="ProtNLM"/>
    </source>
</evidence>
<dbReference type="OrthoDB" id="832244at2759"/>
<name>A0A9Q0QHF1_SALPP</name>
<dbReference type="Gene3D" id="2.40.330.10">
    <property type="entry name" value="DNA-binding pseudobarrel domain"/>
    <property type="match status" value="1"/>
</dbReference>
<protein>
    <recommendedName>
        <fullName evidence="8">TF-B3 domain-containing protein</fullName>
    </recommendedName>
</protein>
<keyword evidence="2" id="KW-0805">Transcription regulation</keyword>
<dbReference type="InterPro" id="IPR003340">
    <property type="entry name" value="B3_DNA-bd"/>
</dbReference>
<gene>
    <name evidence="6" type="ORF">OIU79_011197</name>
</gene>
<keyword evidence="5" id="KW-0539">Nucleus</keyword>
<evidence type="ECO:0000313" key="6">
    <source>
        <dbReference type="EMBL" id="KAJ6706718.1"/>
    </source>
</evidence>
<evidence type="ECO:0000256" key="5">
    <source>
        <dbReference type="ARBA" id="ARBA00023242"/>
    </source>
</evidence>
<sequence length="162" mass="18261">MIDHYSSNDVMLSHLPIIGTSQLKLFPSQIVSESPSSVNMPKKPLIRKKLSKTDIDYRMSVPTKSLDAFGIGKGEHCREIGVTDIHGERKMFRCSTRRTGLHPKPVLSSGWTAFAKERDLNEGDEVTIFVMDDIKGAEGLEFQIQARRKLKLFGKVFWTAPL</sequence>
<evidence type="ECO:0000256" key="4">
    <source>
        <dbReference type="ARBA" id="ARBA00023163"/>
    </source>
</evidence>
<reference evidence="6" key="1">
    <citation type="submission" date="2022-11" db="EMBL/GenBank/DDBJ databases">
        <authorList>
            <person name="Hyden B.L."/>
            <person name="Feng K."/>
            <person name="Yates T."/>
            <person name="Jawdy S."/>
            <person name="Smart L.B."/>
            <person name="Muchero W."/>
        </authorList>
    </citation>
    <scope>NUCLEOTIDE SEQUENCE</scope>
    <source>
        <tissue evidence="6">Shoot tip</tissue>
    </source>
</reference>
<evidence type="ECO:0000313" key="7">
    <source>
        <dbReference type="Proteomes" id="UP001151532"/>
    </source>
</evidence>
<dbReference type="GO" id="GO:0005634">
    <property type="term" value="C:nucleus"/>
    <property type="evidence" value="ECO:0007669"/>
    <property type="project" value="UniProtKB-SubCell"/>
</dbReference>
<keyword evidence="7" id="KW-1185">Reference proteome</keyword>
<organism evidence="6 7">
    <name type="scientific">Salix purpurea</name>
    <name type="common">Purple osier willow</name>
    <dbReference type="NCBI Taxonomy" id="77065"/>
    <lineage>
        <taxon>Eukaryota</taxon>
        <taxon>Viridiplantae</taxon>
        <taxon>Streptophyta</taxon>
        <taxon>Embryophyta</taxon>
        <taxon>Tracheophyta</taxon>
        <taxon>Spermatophyta</taxon>
        <taxon>Magnoliopsida</taxon>
        <taxon>eudicotyledons</taxon>
        <taxon>Gunneridae</taxon>
        <taxon>Pentapetalae</taxon>
        <taxon>rosids</taxon>
        <taxon>fabids</taxon>
        <taxon>Malpighiales</taxon>
        <taxon>Salicaceae</taxon>
        <taxon>Saliceae</taxon>
        <taxon>Salix</taxon>
    </lineage>
</organism>
<keyword evidence="3" id="KW-0238">DNA-binding</keyword>
<evidence type="ECO:0000256" key="1">
    <source>
        <dbReference type="ARBA" id="ARBA00004123"/>
    </source>
</evidence>
<evidence type="ECO:0000256" key="2">
    <source>
        <dbReference type="ARBA" id="ARBA00023015"/>
    </source>
</evidence>
<dbReference type="EMBL" id="JAPFFK010000016">
    <property type="protein sequence ID" value="KAJ6706718.1"/>
    <property type="molecule type" value="Genomic_DNA"/>
</dbReference>
<keyword evidence="4" id="KW-0804">Transcription</keyword>
<proteinExistence type="predicted"/>
<dbReference type="Proteomes" id="UP001151532">
    <property type="component" value="Chromosome 3"/>
</dbReference>
<dbReference type="SUPFAM" id="SSF101936">
    <property type="entry name" value="DNA-binding pseudobarrel domain"/>
    <property type="match status" value="1"/>
</dbReference>
<reference evidence="6" key="2">
    <citation type="journal article" date="2023" name="Int. J. Mol. Sci.">
        <title>De Novo Assembly and Annotation of 11 Diverse Shrub Willow (Salix) Genomes Reveals Novel Gene Organization in Sex-Linked Regions.</title>
        <authorList>
            <person name="Hyden B."/>
            <person name="Feng K."/>
            <person name="Yates T.B."/>
            <person name="Jawdy S."/>
            <person name="Cereghino C."/>
            <person name="Smart L.B."/>
            <person name="Muchero W."/>
        </authorList>
    </citation>
    <scope>NUCLEOTIDE SEQUENCE</scope>
    <source>
        <tissue evidence="6">Shoot tip</tissue>
    </source>
</reference>
<dbReference type="AlphaFoldDB" id="A0A9Q0QHF1"/>